<protein>
    <submittedName>
        <fullName evidence="1">Uncharacterized protein</fullName>
    </submittedName>
</protein>
<keyword evidence="2" id="KW-1185">Reference proteome</keyword>
<sequence length="94" mass="10088">MEGLIPFVYRAITQHRSGREAALNSWFTDSPSSMSYIRLPGDSGRFQASDRLHLLGSECTTSATASSNLNSAGQILVSTGAQSPLCRLSRRVAA</sequence>
<evidence type="ECO:0000313" key="1">
    <source>
        <dbReference type="EMBL" id="CAI0427280.1"/>
    </source>
</evidence>
<proteinExistence type="predicted"/>
<gene>
    <name evidence="1" type="ORF">LITE_LOCUS21146</name>
</gene>
<accession>A0AAV0KYG6</accession>
<comment type="caution">
    <text evidence="1">The sequence shown here is derived from an EMBL/GenBank/DDBJ whole genome shotgun (WGS) entry which is preliminary data.</text>
</comment>
<dbReference type="Proteomes" id="UP001154282">
    <property type="component" value="Unassembled WGS sequence"/>
</dbReference>
<dbReference type="PANTHER" id="PTHR34670:SF8">
    <property type="entry name" value="EXPRESSED PROTEIN"/>
    <property type="match status" value="1"/>
</dbReference>
<dbReference type="EMBL" id="CAMGYJ010000005">
    <property type="protein sequence ID" value="CAI0427280.1"/>
    <property type="molecule type" value="Genomic_DNA"/>
</dbReference>
<name>A0AAV0KYG6_9ROSI</name>
<dbReference type="PANTHER" id="PTHR34670">
    <property type="entry name" value="EXPRESSED PROTEIN"/>
    <property type="match status" value="1"/>
</dbReference>
<reference evidence="1" key="1">
    <citation type="submission" date="2022-08" db="EMBL/GenBank/DDBJ databases">
        <authorList>
            <person name="Gutierrez-Valencia J."/>
        </authorList>
    </citation>
    <scope>NUCLEOTIDE SEQUENCE</scope>
</reference>
<organism evidence="1 2">
    <name type="scientific">Linum tenue</name>
    <dbReference type="NCBI Taxonomy" id="586396"/>
    <lineage>
        <taxon>Eukaryota</taxon>
        <taxon>Viridiplantae</taxon>
        <taxon>Streptophyta</taxon>
        <taxon>Embryophyta</taxon>
        <taxon>Tracheophyta</taxon>
        <taxon>Spermatophyta</taxon>
        <taxon>Magnoliopsida</taxon>
        <taxon>eudicotyledons</taxon>
        <taxon>Gunneridae</taxon>
        <taxon>Pentapetalae</taxon>
        <taxon>rosids</taxon>
        <taxon>fabids</taxon>
        <taxon>Malpighiales</taxon>
        <taxon>Linaceae</taxon>
        <taxon>Linum</taxon>
    </lineage>
</organism>
<evidence type="ECO:0000313" key="2">
    <source>
        <dbReference type="Proteomes" id="UP001154282"/>
    </source>
</evidence>
<dbReference type="AlphaFoldDB" id="A0AAV0KYG6"/>